<keyword evidence="6 8" id="KW-0503">Monooxygenase</keyword>
<keyword evidence="11" id="KW-1185">Reference proteome</keyword>
<comment type="similarity">
    <text evidence="1 8">Belongs to the cytochrome P450 family.</text>
</comment>
<keyword evidence="2 7" id="KW-0349">Heme</keyword>
<evidence type="ECO:0000256" key="9">
    <source>
        <dbReference type="SAM" id="SignalP"/>
    </source>
</evidence>
<evidence type="ECO:0000256" key="2">
    <source>
        <dbReference type="ARBA" id="ARBA00022617"/>
    </source>
</evidence>
<keyword evidence="9" id="KW-0732">Signal</keyword>
<dbReference type="CDD" id="cd11073">
    <property type="entry name" value="CYP76-like"/>
    <property type="match status" value="1"/>
</dbReference>
<dbReference type="Gene3D" id="1.10.630.10">
    <property type="entry name" value="Cytochrome P450"/>
    <property type="match status" value="1"/>
</dbReference>
<dbReference type="FunFam" id="1.10.630.10:FF:000007">
    <property type="entry name" value="Cytochrome P450 76C4"/>
    <property type="match status" value="1"/>
</dbReference>
<feature type="binding site" description="axial binding residue" evidence="7">
    <location>
        <position position="440"/>
    </location>
    <ligand>
        <name>heme</name>
        <dbReference type="ChEBI" id="CHEBI:30413"/>
    </ligand>
    <ligandPart>
        <name>Fe</name>
        <dbReference type="ChEBI" id="CHEBI:18248"/>
    </ligandPart>
</feature>
<name>A0ABC8QT72_9AQUA</name>
<dbReference type="PRINTS" id="PR00463">
    <property type="entry name" value="EP450I"/>
</dbReference>
<reference evidence="10 11" key="1">
    <citation type="submission" date="2024-02" db="EMBL/GenBank/DDBJ databases">
        <authorList>
            <person name="Vignale AGUSTIN F."/>
            <person name="Sosa J E."/>
            <person name="Modenutti C."/>
        </authorList>
    </citation>
    <scope>NUCLEOTIDE SEQUENCE [LARGE SCALE GENOMIC DNA]</scope>
</reference>
<evidence type="ECO:0000256" key="5">
    <source>
        <dbReference type="ARBA" id="ARBA00023004"/>
    </source>
</evidence>
<dbReference type="InterPro" id="IPR001128">
    <property type="entry name" value="Cyt_P450"/>
</dbReference>
<evidence type="ECO:0000256" key="8">
    <source>
        <dbReference type="RuleBase" id="RU000461"/>
    </source>
</evidence>
<dbReference type="GO" id="GO:0004497">
    <property type="term" value="F:monooxygenase activity"/>
    <property type="evidence" value="ECO:0007669"/>
    <property type="project" value="UniProtKB-KW"/>
</dbReference>
<keyword evidence="3 7" id="KW-0479">Metal-binding</keyword>
<organism evidence="10 11">
    <name type="scientific">Ilex paraguariensis</name>
    <name type="common">yerba mate</name>
    <dbReference type="NCBI Taxonomy" id="185542"/>
    <lineage>
        <taxon>Eukaryota</taxon>
        <taxon>Viridiplantae</taxon>
        <taxon>Streptophyta</taxon>
        <taxon>Embryophyta</taxon>
        <taxon>Tracheophyta</taxon>
        <taxon>Spermatophyta</taxon>
        <taxon>Magnoliopsida</taxon>
        <taxon>eudicotyledons</taxon>
        <taxon>Gunneridae</taxon>
        <taxon>Pentapetalae</taxon>
        <taxon>asterids</taxon>
        <taxon>campanulids</taxon>
        <taxon>Aquifoliales</taxon>
        <taxon>Aquifoliaceae</taxon>
        <taxon>Ilex</taxon>
    </lineage>
</organism>
<dbReference type="PANTHER" id="PTHR47950:SF4">
    <property type="entry name" value="GERANIOL 8-HYDROXYLASE-LIKE"/>
    <property type="match status" value="1"/>
</dbReference>
<dbReference type="InterPro" id="IPR002401">
    <property type="entry name" value="Cyt_P450_E_grp-I"/>
</dbReference>
<evidence type="ECO:0000256" key="1">
    <source>
        <dbReference type="ARBA" id="ARBA00010617"/>
    </source>
</evidence>
<evidence type="ECO:0000313" key="10">
    <source>
        <dbReference type="EMBL" id="CAK9135936.1"/>
    </source>
</evidence>
<gene>
    <name evidence="10" type="ORF">ILEXP_LOCUS2901</name>
</gene>
<comment type="caution">
    <text evidence="10">The sequence shown here is derived from an EMBL/GenBank/DDBJ whole genome shotgun (WGS) entry which is preliminary data.</text>
</comment>
<dbReference type="InterPro" id="IPR036396">
    <property type="entry name" value="Cyt_P450_sf"/>
</dbReference>
<evidence type="ECO:0000256" key="6">
    <source>
        <dbReference type="ARBA" id="ARBA00023033"/>
    </source>
</evidence>
<keyword evidence="5 7" id="KW-0408">Iron</keyword>
<dbReference type="GO" id="GO:0046872">
    <property type="term" value="F:metal ion binding"/>
    <property type="evidence" value="ECO:0007669"/>
    <property type="project" value="UniProtKB-KW"/>
</dbReference>
<evidence type="ECO:0000256" key="4">
    <source>
        <dbReference type="ARBA" id="ARBA00023002"/>
    </source>
</evidence>
<dbReference type="PANTHER" id="PTHR47950">
    <property type="entry name" value="CYTOCHROME P450, FAMILY 76, SUBFAMILY C, POLYPEPTIDE 5-RELATED"/>
    <property type="match status" value="1"/>
</dbReference>
<accession>A0ABC8QT72</accession>
<sequence length="497" mass="55867">MDFKSSVLCLLLIVIIFLSLLSIVRGSKSSPGKLPPGPVPFPVIGNLLELGNKPHKSLTTLAETYGHIMTLKFGSITTIVISSDTAAKEVLQKHDLSFSTRTVPDSIHAKQHNEVSMAWIPVSTRWRKLRKICNSHIFTTQRLDANQAIRRQKVQELLAFVRQSCQAGVAVDIGEAASSTTLNLLSKTIFSVDWADTNSETAREFKELSRNIMEVGGKSNLADYFPVLKWIDPQRIRGRMTGFFGEVIRVFGSVIETRLLSRKNIDFVPTDDVLDILLNKEDSCEIERTEIEHLLLDLFVAGTDTTSNTLEWAMAELLRNPVILSKAQEEIKHTIGIDRLVEEDDVARMPYLQAVVKETFRLHPPIPLLLPRKAEADVELFGFLVPKGAQVLVNAWAIGRDPSVWMNPNSFMPERFMGSDMDVKGQHFELIPFGAGRRICPGMPLALRMLHFMLASLIHSFNWKLEDGYSAEDMDMEDEFGITLRKAHHLCAIPMHV</sequence>
<proteinExistence type="inferred from homology"/>
<evidence type="ECO:0000313" key="11">
    <source>
        <dbReference type="Proteomes" id="UP001642360"/>
    </source>
</evidence>
<protein>
    <recommendedName>
        <fullName evidence="12">Cytochrome P450</fullName>
    </recommendedName>
</protein>
<feature type="signal peptide" evidence="9">
    <location>
        <begin position="1"/>
        <end position="26"/>
    </location>
</feature>
<dbReference type="Pfam" id="PF00067">
    <property type="entry name" value="p450"/>
    <property type="match status" value="1"/>
</dbReference>
<dbReference type="AlphaFoldDB" id="A0ABC8QT72"/>
<keyword evidence="4 8" id="KW-0560">Oxidoreductase</keyword>
<dbReference type="SUPFAM" id="SSF48264">
    <property type="entry name" value="Cytochrome P450"/>
    <property type="match status" value="1"/>
</dbReference>
<evidence type="ECO:0008006" key="12">
    <source>
        <dbReference type="Google" id="ProtNLM"/>
    </source>
</evidence>
<evidence type="ECO:0000256" key="3">
    <source>
        <dbReference type="ARBA" id="ARBA00022723"/>
    </source>
</evidence>
<dbReference type="InterPro" id="IPR017972">
    <property type="entry name" value="Cyt_P450_CS"/>
</dbReference>
<dbReference type="EMBL" id="CAUOFW020000726">
    <property type="protein sequence ID" value="CAK9135936.1"/>
    <property type="molecule type" value="Genomic_DNA"/>
</dbReference>
<dbReference type="PROSITE" id="PS00086">
    <property type="entry name" value="CYTOCHROME_P450"/>
    <property type="match status" value="1"/>
</dbReference>
<dbReference type="Proteomes" id="UP001642360">
    <property type="component" value="Unassembled WGS sequence"/>
</dbReference>
<dbReference type="PRINTS" id="PR00385">
    <property type="entry name" value="P450"/>
</dbReference>
<evidence type="ECO:0000256" key="7">
    <source>
        <dbReference type="PIRSR" id="PIRSR602401-1"/>
    </source>
</evidence>
<comment type="cofactor">
    <cofactor evidence="7">
        <name>heme</name>
        <dbReference type="ChEBI" id="CHEBI:30413"/>
    </cofactor>
</comment>
<feature type="chain" id="PRO_5044818687" description="Cytochrome P450" evidence="9">
    <location>
        <begin position="27"/>
        <end position="497"/>
    </location>
</feature>